<reference evidence="1" key="1">
    <citation type="submission" date="2020-05" db="EMBL/GenBank/DDBJ databases">
        <authorList>
            <person name="Chiriac C."/>
            <person name="Salcher M."/>
            <person name="Ghai R."/>
            <person name="Kavagutti S V."/>
        </authorList>
    </citation>
    <scope>NUCLEOTIDE SEQUENCE</scope>
</reference>
<dbReference type="EMBL" id="LR797113">
    <property type="protein sequence ID" value="CAB4187820.1"/>
    <property type="molecule type" value="Genomic_DNA"/>
</dbReference>
<evidence type="ECO:0000313" key="1">
    <source>
        <dbReference type="EMBL" id="CAB4187820.1"/>
    </source>
</evidence>
<accession>A0A6J5QTA3</accession>
<name>A0A6J5QTA3_9CAUD</name>
<proteinExistence type="predicted"/>
<organism evidence="1">
    <name type="scientific">uncultured Caudovirales phage</name>
    <dbReference type="NCBI Taxonomy" id="2100421"/>
    <lineage>
        <taxon>Viruses</taxon>
        <taxon>Duplodnaviria</taxon>
        <taxon>Heunggongvirae</taxon>
        <taxon>Uroviricota</taxon>
        <taxon>Caudoviricetes</taxon>
        <taxon>Peduoviridae</taxon>
        <taxon>Maltschvirus</taxon>
        <taxon>Maltschvirus maltsch</taxon>
    </lineage>
</organism>
<protein>
    <submittedName>
        <fullName evidence="1">Uncharacterized protein</fullName>
    </submittedName>
</protein>
<gene>
    <name evidence="1" type="ORF">UFOVP1167_39</name>
</gene>
<sequence>MIRKIGTTLRVTPDVVRIDVPLRHVDDLPGLARRLEELAFQLRATHQSEHLNNNGKLSDAYAFLRTLNTRFKKEYPR</sequence>